<sequence length="197" mass="21617">MTYPKILFMRHGETEWNLIGRTQGILDSPLTAKGEAQAEALGRILKGRIGTASGFDQFVSPLGRTLQTANGIKKHFSFNPTEDDRLKEVALGDIAGMTLFEIGQEFPDHLQGKKGLEWYFDAPNGETFDQVHSRAKSWLDGLIGPTIVVSHGQVGKVIRGIYCGLDRAASIALDEPQGVVHVLENGQETLWVETEDA</sequence>
<dbReference type="PIRSF" id="PIRSF000709">
    <property type="entry name" value="6PFK_2-Ptase"/>
    <property type="match status" value="1"/>
</dbReference>
<dbReference type="SUPFAM" id="SSF53254">
    <property type="entry name" value="Phosphoglycerate mutase-like"/>
    <property type="match status" value="1"/>
</dbReference>
<dbReference type="CDD" id="cd07067">
    <property type="entry name" value="HP_PGM_like"/>
    <property type="match status" value="1"/>
</dbReference>
<dbReference type="InterPro" id="IPR029033">
    <property type="entry name" value="His_PPase_superfam"/>
</dbReference>
<accession>A0ABQ5UX29</accession>
<gene>
    <name evidence="1" type="primary">gpmB</name>
    <name evidence="1" type="ORF">GCM10007879_31690</name>
</gene>
<dbReference type="InterPro" id="IPR050275">
    <property type="entry name" value="PGM_Phosphatase"/>
</dbReference>
<comment type="caution">
    <text evidence="1">The sequence shown here is derived from an EMBL/GenBank/DDBJ whole genome shotgun (WGS) entry which is preliminary data.</text>
</comment>
<organism evidence="1 2">
    <name type="scientific">Maritalea porphyrae</name>
    <dbReference type="NCBI Taxonomy" id="880732"/>
    <lineage>
        <taxon>Bacteria</taxon>
        <taxon>Pseudomonadati</taxon>
        <taxon>Pseudomonadota</taxon>
        <taxon>Alphaproteobacteria</taxon>
        <taxon>Hyphomicrobiales</taxon>
        <taxon>Devosiaceae</taxon>
        <taxon>Maritalea</taxon>
    </lineage>
</organism>
<dbReference type="Pfam" id="PF00300">
    <property type="entry name" value="His_Phos_1"/>
    <property type="match status" value="1"/>
</dbReference>
<evidence type="ECO:0000313" key="2">
    <source>
        <dbReference type="Proteomes" id="UP001161405"/>
    </source>
</evidence>
<reference evidence="1" key="2">
    <citation type="submission" date="2023-01" db="EMBL/GenBank/DDBJ databases">
        <title>Draft genome sequence of Maritalea porphyrae strain NBRC 107169.</title>
        <authorList>
            <person name="Sun Q."/>
            <person name="Mori K."/>
        </authorList>
    </citation>
    <scope>NUCLEOTIDE SEQUENCE</scope>
    <source>
        <strain evidence="1">NBRC 107169</strain>
    </source>
</reference>
<dbReference type="PANTHER" id="PTHR48100:SF1">
    <property type="entry name" value="HISTIDINE PHOSPHATASE FAMILY PROTEIN-RELATED"/>
    <property type="match status" value="1"/>
</dbReference>
<dbReference type="Gene3D" id="3.40.50.1240">
    <property type="entry name" value="Phosphoglycerate mutase-like"/>
    <property type="match status" value="1"/>
</dbReference>
<reference evidence="1" key="1">
    <citation type="journal article" date="2014" name="Int. J. Syst. Evol. Microbiol.">
        <title>Complete genome of a new Firmicutes species belonging to the dominant human colonic microbiota ('Ruminococcus bicirculans') reveals two chromosomes and a selective capacity to utilize plant glucans.</title>
        <authorList>
            <consortium name="NISC Comparative Sequencing Program"/>
            <person name="Wegmann U."/>
            <person name="Louis P."/>
            <person name="Goesmann A."/>
            <person name="Henrissat B."/>
            <person name="Duncan S.H."/>
            <person name="Flint H.J."/>
        </authorList>
    </citation>
    <scope>NUCLEOTIDE SEQUENCE</scope>
    <source>
        <strain evidence="1">NBRC 107169</strain>
    </source>
</reference>
<dbReference type="SMART" id="SM00855">
    <property type="entry name" value="PGAM"/>
    <property type="match status" value="1"/>
</dbReference>
<dbReference type="PANTHER" id="PTHR48100">
    <property type="entry name" value="BROAD-SPECIFICITY PHOSPHATASE YOR283W-RELATED"/>
    <property type="match status" value="1"/>
</dbReference>
<dbReference type="Proteomes" id="UP001161405">
    <property type="component" value="Unassembled WGS sequence"/>
</dbReference>
<proteinExistence type="predicted"/>
<dbReference type="InterPro" id="IPR013078">
    <property type="entry name" value="His_Pase_superF_clade-1"/>
</dbReference>
<keyword evidence="2" id="KW-1185">Reference proteome</keyword>
<name>A0ABQ5UX29_9HYPH</name>
<dbReference type="RefSeq" id="WP_284366039.1">
    <property type="nucleotide sequence ID" value="NZ_BSNI01000002.1"/>
</dbReference>
<protein>
    <submittedName>
        <fullName evidence="1">Phosphoglycerate mutase</fullName>
    </submittedName>
</protein>
<dbReference type="EMBL" id="BSNI01000002">
    <property type="protein sequence ID" value="GLQ18920.1"/>
    <property type="molecule type" value="Genomic_DNA"/>
</dbReference>
<evidence type="ECO:0000313" key="1">
    <source>
        <dbReference type="EMBL" id="GLQ18920.1"/>
    </source>
</evidence>